<dbReference type="EMBL" id="LKST01000004">
    <property type="protein sequence ID" value="KQB83377.1"/>
    <property type="molecule type" value="Genomic_DNA"/>
</dbReference>
<feature type="domain" description="ACT" evidence="12">
    <location>
        <begin position="199"/>
        <end position="274"/>
    </location>
</feature>
<sequence length="287" mass="30786">MTITVAYLGPEGTFTEAALWQFVEEGGFDAEVTALPVDSPAHAVETVAAGRADYACLAIENSVDGPVTQTFDALRSAGVQIYRETDLQIAFSLMVYPGTTPSEVRTLATHPVAHQQVRGWLARHLPEAQFIPATSNAAAARSVAEGKAQAAIAPHRAAAIWNLDVVAENIADVTEARTRFVLVGPRGVPTPRTGNDRTSVVFTLPNQPGTLAAALGEFARRGVDMSRIESRPTRDRLGAYHFYVDLVGHIDDTPVAEALRDLWLRAETLTFLGSWPAGAAARRPPPP</sequence>
<dbReference type="Gene3D" id="3.30.70.260">
    <property type="match status" value="1"/>
</dbReference>
<dbReference type="CDD" id="cd13632">
    <property type="entry name" value="PBP2_Aa-PDT_like"/>
    <property type="match status" value="1"/>
</dbReference>
<evidence type="ECO:0000256" key="6">
    <source>
        <dbReference type="ARBA" id="ARBA00023222"/>
    </source>
</evidence>
<dbReference type="Pfam" id="PF01842">
    <property type="entry name" value="ACT"/>
    <property type="match status" value="1"/>
</dbReference>
<name>A0A0Q0UB05_9CORY</name>
<dbReference type="RefSeq" id="WP_082422313.1">
    <property type="nucleotide sequence ID" value="NZ_LKST01000004.1"/>
</dbReference>
<evidence type="ECO:0000256" key="8">
    <source>
        <dbReference type="ARBA" id="ARBA00047848"/>
    </source>
</evidence>
<dbReference type="InterPro" id="IPR045865">
    <property type="entry name" value="ACT-like_dom_sf"/>
</dbReference>
<dbReference type="STRING" id="1544416.Cocul_02352"/>
<dbReference type="Proteomes" id="UP000050517">
    <property type="component" value="Unassembled WGS sequence"/>
</dbReference>
<dbReference type="PANTHER" id="PTHR21022">
    <property type="entry name" value="PREPHENATE DEHYDRATASE P PROTEIN"/>
    <property type="match status" value="1"/>
</dbReference>
<evidence type="ECO:0000256" key="4">
    <source>
        <dbReference type="ARBA" id="ARBA00022605"/>
    </source>
</evidence>
<dbReference type="GO" id="GO:0004664">
    <property type="term" value="F:prephenate dehydratase activity"/>
    <property type="evidence" value="ECO:0007669"/>
    <property type="project" value="UniProtKB-UniRule"/>
</dbReference>
<dbReference type="GO" id="GO:0009094">
    <property type="term" value="P:L-phenylalanine biosynthetic process"/>
    <property type="evidence" value="ECO:0007669"/>
    <property type="project" value="UniProtKB-UniPathway"/>
</dbReference>
<evidence type="ECO:0000256" key="5">
    <source>
        <dbReference type="ARBA" id="ARBA00023141"/>
    </source>
</evidence>
<feature type="domain" description="Prephenate dehydratase" evidence="11">
    <location>
        <begin position="4"/>
        <end position="185"/>
    </location>
</feature>
<dbReference type="PROSITE" id="PS00858">
    <property type="entry name" value="PREPHENATE_DEHYDR_2"/>
    <property type="match status" value="1"/>
</dbReference>
<dbReference type="InterPro" id="IPR018528">
    <property type="entry name" value="Preph_deHydtase_CS"/>
</dbReference>
<dbReference type="CDD" id="cd04905">
    <property type="entry name" value="ACT_CM-PDT"/>
    <property type="match status" value="1"/>
</dbReference>
<dbReference type="NCBIfam" id="NF008865">
    <property type="entry name" value="PRK11898.1"/>
    <property type="match status" value="1"/>
</dbReference>
<evidence type="ECO:0000256" key="3">
    <source>
        <dbReference type="ARBA" id="ARBA00021872"/>
    </source>
</evidence>
<gene>
    <name evidence="10 13" type="primary">pheA</name>
    <name evidence="13" type="ORF">Cocul_02352</name>
</gene>
<protein>
    <recommendedName>
        <fullName evidence="3 10">Prephenate dehydratase</fullName>
        <shortName evidence="10">PDT</shortName>
        <ecNumber evidence="2 10">4.2.1.51</ecNumber>
    </recommendedName>
</protein>
<dbReference type="UniPathway" id="UPA00121">
    <property type="reaction ID" value="UER00345"/>
</dbReference>
<dbReference type="InterPro" id="IPR001086">
    <property type="entry name" value="Preph_deHydtase"/>
</dbReference>
<dbReference type="PIRSF" id="PIRSF001500">
    <property type="entry name" value="Chor_mut_pdt_Ppr"/>
    <property type="match status" value="1"/>
</dbReference>
<reference evidence="13 14" key="1">
    <citation type="submission" date="2015-10" db="EMBL/GenBank/DDBJ databases">
        <title>Corynebacteirum lowii and Corynebacterium oculi species nova, derived from human clinical disease and and emended description of Corynebacterium mastiditis.</title>
        <authorList>
            <person name="Bernard K."/>
            <person name="Pacheco A.L."/>
            <person name="Mcdougall C."/>
            <person name="Burtx T."/>
            <person name="Weibe D."/>
            <person name="Tyler S."/>
            <person name="Olson A.B."/>
            <person name="Cnockaert M."/>
            <person name="Eguchi H."/>
            <person name="Kuwahara T."/>
            <person name="Nakayama-Imaohji H."/>
            <person name="Boudewijins M."/>
            <person name="Van Hoecke F."/>
            <person name="Bernier A.-M."/>
            <person name="Vandamme P."/>
        </authorList>
    </citation>
    <scope>NUCLEOTIDE SEQUENCE [LARGE SCALE GENOMIC DNA]</scope>
    <source>
        <strain evidence="13 14">NML 130210</strain>
    </source>
</reference>
<evidence type="ECO:0000256" key="9">
    <source>
        <dbReference type="PIRSR" id="PIRSR001500-2"/>
    </source>
</evidence>
<dbReference type="SUPFAM" id="SSF53850">
    <property type="entry name" value="Periplasmic binding protein-like II"/>
    <property type="match status" value="1"/>
</dbReference>
<evidence type="ECO:0000256" key="7">
    <source>
        <dbReference type="ARBA" id="ARBA00023239"/>
    </source>
</evidence>
<dbReference type="EC" id="4.2.1.51" evidence="2 10"/>
<dbReference type="InterPro" id="IPR008242">
    <property type="entry name" value="Chor_mutase/pphenate_deHydtase"/>
</dbReference>
<organism evidence="13 14">
    <name type="scientific">Corynebacterium oculi</name>
    <dbReference type="NCBI Taxonomy" id="1544416"/>
    <lineage>
        <taxon>Bacteria</taxon>
        <taxon>Bacillati</taxon>
        <taxon>Actinomycetota</taxon>
        <taxon>Actinomycetes</taxon>
        <taxon>Mycobacteriales</taxon>
        <taxon>Corynebacteriaceae</taxon>
        <taxon>Corynebacterium</taxon>
    </lineage>
</organism>
<evidence type="ECO:0000313" key="14">
    <source>
        <dbReference type="Proteomes" id="UP000050517"/>
    </source>
</evidence>
<dbReference type="AlphaFoldDB" id="A0A0Q0UB05"/>
<comment type="caution">
    <text evidence="13">The sequence shown here is derived from an EMBL/GenBank/DDBJ whole genome shotgun (WGS) entry which is preliminary data.</text>
</comment>
<dbReference type="Gene3D" id="3.40.190.10">
    <property type="entry name" value="Periplasmic binding protein-like II"/>
    <property type="match status" value="2"/>
</dbReference>
<comment type="catalytic activity">
    <reaction evidence="8 10">
        <text>prephenate + H(+) = 3-phenylpyruvate + CO2 + H2O</text>
        <dbReference type="Rhea" id="RHEA:21648"/>
        <dbReference type="ChEBI" id="CHEBI:15377"/>
        <dbReference type="ChEBI" id="CHEBI:15378"/>
        <dbReference type="ChEBI" id="CHEBI:16526"/>
        <dbReference type="ChEBI" id="CHEBI:18005"/>
        <dbReference type="ChEBI" id="CHEBI:29934"/>
        <dbReference type="EC" id="4.2.1.51"/>
    </reaction>
</comment>
<evidence type="ECO:0000256" key="1">
    <source>
        <dbReference type="ARBA" id="ARBA00004741"/>
    </source>
</evidence>
<keyword evidence="14" id="KW-1185">Reference proteome</keyword>
<dbReference type="GO" id="GO:0005737">
    <property type="term" value="C:cytoplasm"/>
    <property type="evidence" value="ECO:0007669"/>
    <property type="project" value="TreeGrafter"/>
</dbReference>
<evidence type="ECO:0000313" key="13">
    <source>
        <dbReference type="EMBL" id="KQB83377.1"/>
    </source>
</evidence>
<accession>A0A0Q0UB05</accession>
<keyword evidence="5 10" id="KW-0057">Aromatic amino acid biosynthesis</keyword>
<dbReference type="Pfam" id="PF00800">
    <property type="entry name" value="PDT"/>
    <property type="match status" value="1"/>
</dbReference>
<evidence type="ECO:0000256" key="2">
    <source>
        <dbReference type="ARBA" id="ARBA00013147"/>
    </source>
</evidence>
<feature type="site" description="Essential for prephenate dehydratase activity" evidence="9">
    <location>
        <position position="178"/>
    </location>
</feature>
<keyword evidence="7 10" id="KW-0456">Lyase</keyword>
<evidence type="ECO:0000256" key="10">
    <source>
        <dbReference type="RuleBase" id="RU361254"/>
    </source>
</evidence>
<keyword evidence="4 10" id="KW-0028">Amino-acid biosynthesis</keyword>
<evidence type="ECO:0000259" key="12">
    <source>
        <dbReference type="PROSITE" id="PS51671"/>
    </source>
</evidence>
<comment type="pathway">
    <text evidence="1 10">Amino-acid biosynthesis; L-phenylalanine biosynthesis; phenylpyruvate from prephenate: step 1/1.</text>
</comment>
<dbReference type="PROSITE" id="PS51671">
    <property type="entry name" value="ACT"/>
    <property type="match status" value="1"/>
</dbReference>
<dbReference type="OrthoDB" id="9802281at2"/>
<dbReference type="SUPFAM" id="SSF55021">
    <property type="entry name" value="ACT-like"/>
    <property type="match status" value="1"/>
</dbReference>
<dbReference type="PROSITE" id="PS51171">
    <property type="entry name" value="PREPHENATE_DEHYDR_3"/>
    <property type="match status" value="1"/>
</dbReference>
<dbReference type="InterPro" id="IPR002912">
    <property type="entry name" value="ACT_dom"/>
</dbReference>
<keyword evidence="6 10" id="KW-0584">Phenylalanine biosynthesis</keyword>
<evidence type="ECO:0000259" key="11">
    <source>
        <dbReference type="PROSITE" id="PS51171"/>
    </source>
</evidence>
<proteinExistence type="predicted"/>
<dbReference type="PANTHER" id="PTHR21022:SF19">
    <property type="entry name" value="PREPHENATE DEHYDRATASE-RELATED"/>
    <property type="match status" value="1"/>
</dbReference>
<dbReference type="PATRIC" id="fig|1544416.3.peg.2359"/>
<dbReference type="FunFam" id="3.30.70.260:FF:000012">
    <property type="entry name" value="Prephenate dehydratase"/>
    <property type="match status" value="1"/>
</dbReference>